<accession>A0A369VVT9</accession>
<dbReference type="Pfam" id="PF00589">
    <property type="entry name" value="Phage_integrase"/>
    <property type="match status" value="1"/>
</dbReference>
<dbReference type="Gene3D" id="1.10.150.130">
    <property type="match status" value="1"/>
</dbReference>
<dbReference type="RefSeq" id="WP_114688028.1">
    <property type="nucleotide sequence ID" value="NZ_QQNB01000002.1"/>
</dbReference>
<dbReference type="GO" id="GO:0003677">
    <property type="term" value="F:DNA binding"/>
    <property type="evidence" value="ECO:0007669"/>
    <property type="project" value="UniProtKB-KW"/>
</dbReference>
<dbReference type="PROSITE" id="PS51898">
    <property type="entry name" value="TYR_RECOMBINASE"/>
    <property type="match status" value="1"/>
</dbReference>
<evidence type="ECO:0000256" key="4">
    <source>
        <dbReference type="ARBA" id="ARBA00023172"/>
    </source>
</evidence>
<dbReference type="InterPro" id="IPR010998">
    <property type="entry name" value="Integrase_recombinase_N"/>
</dbReference>
<name>A0A369VVT9_9SPHN</name>
<dbReference type="Proteomes" id="UP000253918">
    <property type="component" value="Unassembled WGS sequence"/>
</dbReference>
<dbReference type="InterPro" id="IPR011010">
    <property type="entry name" value="DNA_brk_join_enz"/>
</dbReference>
<evidence type="ECO:0000313" key="6">
    <source>
        <dbReference type="EMBL" id="RDE05959.1"/>
    </source>
</evidence>
<dbReference type="InterPro" id="IPR002104">
    <property type="entry name" value="Integrase_catalytic"/>
</dbReference>
<keyword evidence="4" id="KW-0233">DNA recombination</keyword>
<evidence type="ECO:0000256" key="2">
    <source>
        <dbReference type="ARBA" id="ARBA00022908"/>
    </source>
</evidence>
<organism evidence="6 7">
    <name type="scientific">Sphingomonas aracearum</name>
    <dbReference type="NCBI Taxonomy" id="2283317"/>
    <lineage>
        <taxon>Bacteria</taxon>
        <taxon>Pseudomonadati</taxon>
        <taxon>Pseudomonadota</taxon>
        <taxon>Alphaproteobacteria</taxon>
        <taxon>Sphingomonadales</taxon>
        <taxon>Sphingomonadaceae</taxon>
        <taxon>Sphingomonas</taxon>
    </lineage>
</organism>
<dbReference type="PANTHER" id="PTHR30349:SF41">
    <property type="entry name" value="INTEGRASE_RECOMBINASE PROTEIN MJ0367-RELATED"/>
    <property type="match status" value="1"/>
</dbReference>
<reference evidence="6 7" key="1">
    <citation type="submission" date="2018-07" db="EMBL/GenBank/DDBJ databases">
        <title>a novel species of Sphingomonas isolated from the rhizosphere soil of Araceae plant.</title>
        <authorList>
            <person name="Zhiyong W."/>
            <person name="Qinglan Z."/>
            <person name="Zhiwei F."/>
            <person name="Ding X."/>
            <person name="Gejiao W."/>
            <person name="Shixue Z."/>
        </authorList>
    </citation>
    <scope>NUCLEOTIDE SEQUENCE [LARGE SCALE GENOMIC DNA]</scope>
    <source>
        <strain evidence="6 7">WZY 27</strain>
    </source>
</reference>
<dbReference type="OrthoDB" id="9784724at2"/>
<dbReference type="InterPro" id="IPR046668">
    <property type="entry name" value="DUF6538"/>
</dbReference>
<dbReference type="Gene3D" id="1.10.443.10">
    <property type="entry name" value="Intergrase catalytic core"/>
    <property type="match status" value="1"/>
</dbReference>
<keyword evidence="3" id="KW-0238">DNA-binding</keyword>
<keyword evidence="7" id="KW-1185">Reference proteome</keyword>
<evidence type="ECO:0000259" key="5">
    <source>
        <dbReference type="PROSITE" id="PS51898"/>
    </source>
</evidence>
<sequence length="466" mass="52642">MRGTQFYYRRRVPGDARSLIGRTEIWRSLRTDSLKIALRRLPVAMAQVEAEIEHSRWMAGLPHDQTLFEPSPDDAAAKRPTIRDPAPVEQVATTPPVQPSSLTFGDAYERYLADPTQAWSARTRETYETSRKLAVSVIGKNVPMHTLARAHCRDYIDVLRFMPRNAAKRFPKLTARQAADRARKRGDTDLISAANANACIANLSTFLNWAVNEELLARNPIRGLRLPDETAKKDKRFPFSPEQLRAIFDAPLYRGCLDGERGYAKPGDERPRNARFWVPLIGLHTGMRLNEICQLDVADVRMVDGIRCFVITEDSIAGSSDKNLKTGASERLMPIHQNLIDCGLLHFVEEQRRSGQMKLFEEIDPGTKGVRAVAFSKWFTQFLRSCGAYQPRTCFHSFRHNFRDELRDARVDHDLAMALGGWTSGSGKRGASENYGNGHRVSALHEAVSALTFRDIDISHLAWNAR</sequence>
<protein>
    <recommendedName>
        <fullName evidence="5">Tyr recombinase domain-containing protein</fullName>
    </recommendedName>
</protein>
<dbReference type="EMBL" id="QQNB01000002">
    <property type="protein sequence ID" value="RDE05959.1"/>
    <property type="molecule type" value="Genomic_DNA"/>
</dbReference>
<evidence type="ECO:0000256" key="3">
    <source>
        <dbReference type="ARBA" id="ARBA00023125"/>
    </source>
</evidence>
<dbReference type="AlphaFoldDB" id="A0A369VVT9"/>
<keyword evidence="2" id="KW-0229">DNA integration</keyword>
<gene>
    <name evidence="6" type="ORF">DVW87_12315</name>
</gene>
<dbReference type="SUPFAM" id="SSF56349">
    <property type="entry name" value="DNA breaking-rejoining enzymes"/>
    <property type="match status" value="1"/>
</dbReference>
<dbReference type="PANTHER" id="PTHR30349">
    <property type="entry name" value="PHAGE INTEGRASE-RELATED"/>
    <property type="match status" value="1"/>
</dbReference>
<comment type="similarity">
    <text evidence="1">Belongs to the 'phage' integrase family.</text>
</comment>
<dbReference type="GO" id="GO:0006310">
    <property type="term" value="P:DNA recombination"/>
    <property type="evidence" value="ECO:0007669"/>
    <property type="project" value="UniProtKB-KW"/>
</dbReference>
<dbReference type="GO" id="GO:0015074">
    <property type="term" value="P:DNA integration"/>
    <property type="evidence" value="ECO:0007669"/>
    <property type="project" value="UniProtKB-KW"/>
</dbReference>
<evidence type="ECO:0000256" key="1">
    <source>
        <dbReference type="ARBA" id="ARBA00008857"/>
    </source>
</evidence>
<comment type="caution">
    <text evidence="6">The sequence shown here is derived from an EMBL/GenBank/DDBJ whole genome shotgun (WGS) entry which is preliminary data.</text>
</comment>
<dbReference type="Pfam" id="PF20172">
    <property type="entry name" value="DUF6538"/>
    <property type="match status" value="1"/>
</dbReference>
<dbReference type="InterPro" id="IPR013762">
    <property type="entry name" value="Integrase-like_cat_sf"/>
</dbReference>
<evidence type="ECO:0000313" key="7">
    <source>
        <dbReference type="Proteomes" id="UP000253918"/>
    </source>
</evidence>
<proteinExistence type="inferred from homology"/>
<dbReference type="InterPro" id="IPR050090">
    <property type="entry name" value="Tyrosine_recombinase_XerCD"/>
</dbReference>
<feature type="domain" description="Tyr recombinase" evidence="5">
    <location>
        <begin position="234"/>
        <end position="451"/>
    </location>
</feature>
<dbReference type="CDD" id="cd01184">
    <property type="entry name" value="INT_C_like_1"/>
    <property type="match status" value="1"/>
</dbReference>